<evidence type="ECO:0000313" key="6">
    <source>
        <dbReference type="Proteomes" id="UP000532440"/>
    </source>
</evidence>
<keyword evidence="6" id="KW-1185">Reference proteome</keyword>
<dbReference type="InterPro" id="IPR006683">
    <property type="entry name" value="Thioestr_dom"/>
</dbReference>
<name>A0A7W8M9T2_9BURK</name>
<dbReference type="CDD" id="cd03443">
    <property type="entry name" value="PaaI_thioesterase"/>
    <property type="match status" value="1"/>
</dbReference>
<dbReference type="PANTHER" id="PTHR21660">
    <property type="entry name" value="THIOESTERASE SUPERFAMILY MEMBER-RELATED"/>
    <property type="match status" value="1"/>
</dbReference>
<dbReference type="Proteomes" id="UP000532440">
    <property type="component" value="Unassembled WGS sequence"/>
</dbReference>
<comment type="caution">
    <text evidence="5">The sequence shown here is derived from an EMBL/GenBank/DDBJ whole genome shotgun (WGS) entry which is preliminary data.</text>
</comment>
<proteinExistence type="inferred from homology"/>
<reference evidence="5 6" key="1">
    <citation type="submission" date="2020-08" db="EMBL/GenBank/DDBJ databases">
        <title>Genomic Encyclopedia of Type Strains, Phase IV (KMG-IV): sequencing the most valuable type-strain genomes for metagenomic binning, comparative biology and taxonomic classification.</title>
        <authorList>
            <person name="Goeker M."/>
        </authorList>
    </citation>
    <scope>NUCLEOTIDE SEQUENCE [LARGE SCALE GENOMIC DNA]</scope>
    <source>
        <strain evidence="5 6">DSM 29781</strain>
    </source>
</reference>
<protein>
    <submittedName>
        <fullName evidence="5">Uncharacterized protein (TIGR00369 family)</fullName>
    </submittedName>
</protein>
<dbReference type="AlphaFoldDB" id="A0A7W8M9T2"/>
<dbReference type="GO" id="GO:0047617">
    <property type="term" value="F:fatty acyl-CoA hydrolase activity"/>
    <property type="evidence" value="ECO:0007669"/>
    <property type="project" value="InterPro"/>
</dbReference>
<dbReference type="InterPro" id="IPR029069">
    <property type="entry name" value="HotDog_dom_sf"/>
</dbReference>
<dbReference type="EMBL" id="JACHGB010000005">
    <property type="protein sequence ID" value="MBB5272937.1"/>
    <property type="molecule type" value="Genomic_DNA"/>
</dbReference>
<dbReference type="SUPFAM" id="SSF54637">
    <property type="entry name" value="Thioesterase/thiol ester dehydrase-isomerase"/>
    <property type="match status" value="1"/>
</dbReference>
<sequence>MTTLHLSSERTGEPALTPHHPYLRADVPVPDDIPAGFVPIQGGGPWAQGLGQVWFRRDDAGNPVFAVRVLDNHLNYQGITHGGMLATLADGVLGMSMSMAAGHRGASVTASMTADFLSSGRLGDWLEAHVTITKKGRRLAYANCDLRIGTRHVMRASGVFALHERTVKPAAAGEPPRIED</sequence>
<dbReference type="RefSeq" id="WP_183968968.1">
    <property type="nucleotide sequence ID" value="NZ_BAABEW010000024.1"/>
</dbReference>
<dbReference type="Gene3D" id="3.10.129.10">
    <property type="entry name" value="Hotdog Thioesterase"/>
    <property type="match status" value="1"/>
</dbReference>
<accession>A0A7W8M9T2</accession>
<comment type="similarity">
    <text evidence="1">Belongs to the thioesterase PaaI family.</text>
</comment>
<evidence type="ECO:0000313" key="5">
    <source>
        <dbReference type="EMBL" id="MBB5272937.1"/>
    </source>
</evidence>
<feature type="region of interest" description="Disordered" evidence="3">
    <location>
        <begin position="1"/>
        <end position="23"/>
    </location>
</feature>
<gene>
    <name evidence="5" type="ORF">HNQ70_002960</name>
</gene>
<keyword evidence="2" id="KW-0378">Hydrolase</keyword>
<dbReference type="InterPro" id="IPR039298">
    <property type="entry name" value="ACOT13"/>
</dbReference>
<dbReference type="Pfam" id="PF03061">
    <property type="entry name" value="4HBT"/>
    <property type="match status" value="1"/>
</dbReference>
<evidence type="ECO:0000259" key="4">
    <source>
        <dbReference type="Pfam" id="PF03061"/>
    </source>
</evidence>
<evidence type="ECO:0000256" key="3">
    <source>
        <dbReference type="SAM" id="MobiDB-lite"/>
    </source>
</evidence>
<evidence type="ECO:0000256" key="1">
    <source>
        <dbReference type="ARBA" id="ARBA00008324"/>
    </source>
</evidence>
<dbReference type="PANTHER" id="PTHR21660:SF1">
    <property type="entry name" value="ACYL-COENZYME A THIOESTERASE 13"/>
    <property type="match status" value="1"/>
</dbReference>
<evidence type="ECO:0000256" key="2">
    <source>
        <dbReference type="ARBA" id="ARBA00022801"/>
    </source>
</evidence>
<organism evidence="5 6">
    <name type="scientific">Quisquiliibacterium transsilvanicum</name>
    <dbReference type="NCBI Taxonomy" id="1549638"/>
    <lineage>
        <taxon>Bacteria</taxon>
        <taxon>Pseudomonadati</taxon>
        <taxon>Pseudomonadota</taxon>
        <taxon>Betaproteobacteria</taxon>
        <taxon>Burkholderiales</taxon>
        <taxon>Burkholderiaceae</taxon>
        <taxon>Quisquiliibacterium</taxon>
    </lineage>
</organism>
<feature type="domain" description="Thioesterase" evidence="4">
    <location>
        <begin position="77"/>
        <end position="152"/>
    </location>
</feature>